<dbReference type="STRING" id="930992.A0A0D0AZ20"/>
<feature type="repeat" description="WD" evidence="3">
    <location>
        <begin position="217"/>
        <end position="258"/>
    </location>
</feature>
<feature type="region of interest" description="Disordered" evidence="4">
    <location>
        <begin position="423"/>
        <end position="469"/>
    </location>
</feature>
<evidence type="ECO:0000313" key="5">
    <source>
        <dbReference type="EMBL" id="KIK37098.1"/>
    </source>
</evidence>
<feature type="compositionally biased region" description="Polar residues" evidence="4">
    <location>
        <begin position="430"/>
        <end position="467"/>
    </location>
</feature>
<evidence type="ECO:0000256" key="1">
    <source>
        <dbReference type="ARBA" id="ARBA00022574"/>
    </source>
</evidence>
<feature type="repeat" description="WD" evidence="3">
    <location>
        <begin position="134"/>
        <end position="166"/>
    </location>
</feature>
<dbReference type="PANTHER" id="PTHR19848:SF8">
    <property type="entry name" value="F-BOX AND WD REPEAT DOMAIN CONTAINING 7"/>
    <property type="match status" value="1"/>
</dbReference>
<evidence type="ECO:0000256" key="3">
    <source>
        <dbReference type="PROSITE-ProRule" id="PRU00221"/>
    </source>
</evidence>
<proteinExistence type="predicted"/>
<name>A0A0D0AZ20_9AGAM</name>
<dbReference type="AlphaFoldDB" id="A0A0D0AZ20"/>
<dbReference type="HOGENOM" id="CLU_000288_57_33_1"/>
<reference evidence="5 6" key="1">
    <citation type="submission" date="2014-04" db="EMBL/GenBank/DDBJ databases">
        <authorList>
            <consortium name="DOE Joint Genome Institute"/>
            <person name="Kuo A."/>
            <person name="Ruytinx J."/>
            <person name="Rineau F."/>
            <person name="Colpaert J."/>
            <person name="Kohler A."/>
            <person name="Nagy L.G."/>
            <person name="Floudas D."/>
            <person name="Copeland A."/>
            <person name="Barry K.W."/>
            <person name="Cichocki N."/>
            <person name="Veneault-Fourrey C."/>
            <person name="LaButti K."/>
            <person name="Lindquist E.A."/>
            <person name="Lipzen A."/>
            <person name="Lundell T."/>
            <person name="Morin E."/>
            <person name="Murat C."/>
            <person name="Sun H."/>
            <person name="Tunlid A."/>
            <person name="Henrissat B."/>
            <person name="Grigoriev I.V."/>
            <person name="Hibbett D.S."/>
            <person name="Martin F."/>
            <person name="Nordberg H.P."/>
            <person name="Cantor M.N."/>
            <person name="Hua S.X."/>
        </authorList>
    </citation>
    <scope>NUCLEOTIDE SEQUENCE [LARGE SCALE GENOMIC DNA]</scope>
    <source>
        <strain evidence="5 6">UH-Slu-Lm8-n1</strain>
    </source>
</reference>
<sequence length="490" mass="53787">MSECIIKYDSSWFNDGLAWLGTSGDILSVSDGAICQWTRAGKPVEKLFDDEGEAVDKMAVSPDGLMVVGQCADGRVRLWNIKEGSLIGHPWEGNDIEVECLDWSPNGAEVASGSKDGTIRRWNKSTGRQIGFPIKKSDERIWTIKYSPQGDKFASGGYDDIIRVWSKAGKLLIEIKGHDNTVMSLCWSKDGEYIFSGSLDCTIRKWQSTDGKELVVIRGHTETVKSLCLSPDESHLVSASDDYSVRIWDLKTNQQVGDPLWHDDRVQVVAMSSDGYFASAIPGPDAKIYLWSLDAALECARGVGDDTASKTKPKKRAVPARDISIAPKQQSNNRGLARYGNDFWGDDTNHIPRHSADTSSSPRLRNFFGFLRSSTRSANTPSIQLQPRRLNFNSFPVTISRRPVTVAPCREEDRYGITPETDEEAAAAMQRTNSSNVNSSTAQGEAATGTQRPSGQPTQSAQGQSSDFGAGEPLIGCCGFYLVRRRPASN</sequence>
<feature type="repeat" description="WD" evidence="3">
    <location>
        <begin position="175"/>
        <end position="216"/>
    </location>
</feature>
<gene>
    <name evidence="5" type="ORF">CY34DRAFT_810673</name>
</gene>
<evidence type="ECO:0000313" key="6">
    <source>
        <dbReference type="Proteomes" id="UP000054485"/>
    </source>
</evidence>
<dbReference type="PROSITE" id="PS50294">
    <property type="entry name" value="WD_REPEATS_REGION"/>
    <property type="match status" value="4"/>
</dbReference>
<dbReference type="OrthoDB" id="284782at2759"/>
<protein>
    <recommendedName>
        <fullName evidence="7">WD40 repeat-like protein</fullName>
    </recommendedName>
</protein>
<evidence type="ECO:0000256" key="4">
    <source>
        <dbReference type="SAM" id="MobiDB-lite"/>
    </source>
</evidence>
<dbReference type="PANTHER" id="PTHR19848">
    <property type="entry name" value="WD40 REPEAT PROTEIN"/>
    <property type="match status" value="1"/>
</dbReference>
<dbReference type="InterPro" id="IPR019775">
    <property type="entry name" value="WD40_repeat_CS"/>
</dbReference>
<dbReference type="CDD" id="cd00200">
    <property type="entry name" value="WD40"/>
    <property type="match status" value="1"/>
</dbReference>
<dbReference type="InterPro" id="IPR001680">
    <property type="entry name" value="WD40_rpt"/>
</dbReference>
<evidence type="ECO:0008006" key="7">
    <source>
        <dbReference type="Google" id="ProtNLM"/>
    </source>
</evidence>
<keyword evidence="2" id="KW-0677">Repeat</keyword>
<dbReference type="PROSITE" id="PS50082">
    <property type="entry name" value="WD_REPEATS_2"/>
    <property type="match status" value="5"/>
</dbReference>
<dbReference type="InterPro" id="IPR015943">
    <property type="entry name" value="WD40/YVTN_repeat-like_dom_sf"/>
</dbReference>
<evidence type="ECO:0000256" key="2">
    <source>
        <dbReference type="ARBA" id="ARBA00022737"/>
    </source>
</evidence>
<dbReference type="SUPFAM" id="SSF50978">
    <property type="entry name" value="WD40 repeat-like"/>
    <property type="match status" value="1"/>
</dbReference>
<reference evidence="6" key="2">
    <citation type="submission" date="2015-01" db="EMBL/GenBank/DDBJ databases">
        <title>Evolutionary Origins and Diversification of the Mycorrhizal Mutualists.</title>
        <authorList>
            <consortium name="DOE Joint Genome Institute"/>
            <consortium name="Mycorrhizal Genomics Consortium"/>
            <person name="Kohler A."/>
            <person name="Kuo A."/>
            <person name="Nagy L.G."/>
            <person name="Floudas D."/>
            <person name="Copeland A."/>
            <person name="Barry K.W."/>
            <person name="Cichocki N."/>
            <person name="Veneault-Fourrey C."/>
            <person name="LaButti K."/>
            <person name="Lindquist E.A."/>
            <person name="Lipzen A."/>
            <person name="Lundell T."/>
            <person name="Morin E."/>
            <person name="Murat C."/>
            <person name="Riley R."/>
            <person name="Ohm R."/>
            <person name="Sun H."/>
            <person name="Tunlid A."/>
            <person name="Henrissat B."/>
            <person name="Grigoriev I.V."/>
            <person name="Hibbett D.S."/>
            <person name="Martin F."/>
        </authorList>
    </citation>
    <scope>NUCLEOTIDE SEQUENCE [LARGE SCALE GENOMIC DNA]</scope>
    <source>
        <strain evidence="6">UH-Slu-Lm8-n1</strain>
    </source>
</reference>
<dbReference type="InterPro" id="IPR020472">
    <property type="entry name" value="WD40_PAC1"/>
</dbReference>
<feature type="repeat" description="WD" evidence="3">
    <location>
        <begin position="48"/>
        <end position="89"/>
    </location>
</feature>
<dbReference type="Pfam" id="PF00400">
    <property type="entry name" value="WD40"/>
    <property type="match status" value="5"/>
</dbReference>
<keyword evidence="6" id="KW-1185">Reference proteome</keyword>
<dbReference type="Proteomes" id="UP000054485">
    <property type="component" value="Unassembled WGS sequence"/>
</dbReference>
<dbReference type="InParanoid" id="A0A0D0AZ20"/>
<dbReference type="Gene3D" id="2.130.10.10">
    <property type="entry name" value="YVTN repeat-like/Quinoprotein amine dehydrogenase"/>
    <property type="match status" value="2"/>
</dbReference>
<organism evidence="5 6">
    <name type="scientific">Suillus luteus UH-Slu-Lm8-n1</name>
    <dbReference type="NCBI Taxonomy" id="930992"/>
    <lineage>
        <taxon>Eukaryota</taxon>
        <taxon>Fungi</taxon>
        <taxon>Dikarya</taxon>
        <taxon>Basidiomycota</taxon>
        <taxon>Agaricomycotina</taxon>
        <taxon>Agaricomycetes</taxon>
        <taxon>Agaricomycetidae</taxon>
        <taxon>Boletales</taxon>
        <taxon>Suillineae</taxon>
        <taxon>Suillaceae</taxon>
        <taxon>Suillus</taxon>
    </lineage>
</organism>
<dbReference type="SMART" id="SM00320">
    <property type="entry name" value="WD40"/>
    <property type="match status" value="6"/>
</dbReference>
<dbReference type="EMBL" id="KN835475">
    <property type="protein sequence ID" value="KIK37098.1"/>
    <property type="molecule type" value="Genomic_DNA"/>
</dbReference>
<accession>A0A0D0AZ20</accession>
<dbReference type="InterPro" id="IPR036322">
    <property type="entry name" value="WD40_repeat_dom_sf"/>
</dbReference>
<dbReference type="PRINTS" id="PR00320">
    <property type="entry name" value="GPROTEINBRPT"/>
</dbReference>
<dbReference type="PROSITE" id="PS00678">
    <property type="entry name" value="WD_REPEATS_1"/>
    <property type="match status" value="1"/>
</dbReference>
<keyword evidence="1 3" id="KW-0853">WD repeat</keyword>
<feature type="repeat" description="WD" evidence="3">
    <location>
        <begin position="91"/>
        <end position="132"/>
    </location>
</feature>